<keyword evidence="3" id="KW-1185">Reference proteome</keyword>
<evidence type="ECO:0000313" key="2">
    <source>
        <dbReference type="EMBL" id="KAK3245618.1"/>
    </source>
</evidence>
<feature type="compositionally biased region" description="Polar residues" evidence="1">
    <location>
        <begin position="12"/>
        <end position="23"/>
    </location>
</feature>
<comment type="caution">
    <text evidence="2">The sequence shown here is derived from an EMBL/GenBank/DDBJ whole genome shotgun (WGS) entry which is preliminary data.</text>
</comment>
<gene>
    <name evidence="2" type="ORF">CYMTET_44822</name>
</gene>
<dbReference type="AlphaFoldDB" id="A0AAE0EYY5"/>
<evidence type="ECO:0000313" key="3">
    <source>
        <dbReference type="Proteomes" id="UP001190700"/>
    </source>
</evidence>
<proteinExistence type="predicted"/>
<dbReference type="Proteomes" id="UP001190700">
    <property type="component" value="Unassembled WGS sequence"/>
</dbReference>
<reference evidence="2 3" key="1">
    <citation type="journal article" date="2015" name="Genome Biol. Evol.">
        <title>Comparative Genomics of a Bacterivorous Green Alga Reveals Evolutionary Causalities and Consequences of Phago-Mixotrophic Mode of Nutrition.</title>
        <authorList>
            <person name="Burns J.A."/>
            <person name="Paasch A."/>
            <person name="Narechania A."/>
            <person name="Kim E."/>
        </authorList>
    </citation>
    <scope>NUCLEOTIDE SEQUENCE [LARGE SCALE GENOMIC DNA]</scope>
    <source>
        <strain evidence="2 3">PLY_AMNH</strain>
    </source>
</reference>
<accession>A0AAE0EYY5</accession>
<evidence type="ECO:0000256" key="1">
    <source>
        <dbReference type="SAM" id="MobiDB-lite"/>
    </source>
</evidence>
<sequence length="218" mass="23410">MRISGRKLLSARCSSPASDSTPSPKGPACLKGRRNALGLIAAAVSAQRVAPAEASVFTGKYFDSNHPGCPRNIDSNGVLEGLDPDPFVPGQGYGQEEGAPGTCYAQGTKSGGSGKPTVPWKIQTIISDDDKTIFIDFDQKDGSGESFTCEWTGCSALFKKYFCPCNEEVEPERATLDVGKKIRPSPQGLRPTSRDGQSRGYFPDSWEYVNSLDDILSF</sequence>
<protein>
    <submittedName>
        <fullName evidence="2">Uncharacterized protein</fullName>
    </submittedName>
</protein>
<dbReference type="EMBL" id="LGRX02030486">
    <property type="protein sequence ID" value="KAK3245618.1"/>
    <property type="molecule type" value="Genomic_DNA"/>
</dbReference>
<feature type="region of interest" description="Disordered" evidence="1">
    <location>
        <begin position="1"/>
        <end position="27"/>
    </location>
</feature>
<feature type="region of interest" description="Disordered" evidence="1">
    <location>
        <begin position="178"/>
        <end position="201"/>
    </location>
</feature>
<name>A0AAE0EYY5_9CHLO</name>
<organism evidence="2 3">
    <name type="scientific">Cymbomonas tetramitiformis</name>
    <dbReference type="NCBI Taxonomy" id="36881"/>
    <lineage>
        <taxon>Eukaryota</taxon>
        <taxon>Viridiplantae</taxon>
        <taxon>Chlorophyta</taxon>
        <taxon>Pyramimonadophyceae</taxon>
        <taxon>Pyramimonadales</taxon>
        <taxon>Pyramimonadaceae</taxon>
        <taxon>Cymbomonas</taxon>
    </lineage>
</organism>